<sequence length="442" mass="48373">MRHSSLSSSILSRAFLLWPFFSATNASHSRTRAQLQEADGTSSSSISTTLFADLERLSRLVDVSYCIGSTGVRKPFDCLSRCKEFPGLSLQTTWSTGPLMGDSCGYIAVDSGEGQGRRQQQQQQQTGAIVVAFRGTYSIANTIVDLSTVPQEYVPYPAPSQPPSSPESKRRSDEESPSPSMEQGAPCNNCTVHLGFWESWQMAREIVLPQLKSLREKYPSHQLHLVGHSLGGAVACLAALELKLSHGWGTDQDMVVTTFGEPRVGNHQLARFIDRTFNLTVSSPSLPSSSLPSSSSPSSSLDAEQRTYRRITHINDPVPLLPLDEWGYRPHGGEIFISKQELQPTEADVRICLGDSDPECSVGAETGILGHVRRLLHFASASSSVDEFIGARNLPTRFKLWQLFFAHRDYFWRLGLCVPGGDPANWRGGKWGSGDAGASGEL</sequence>
<dbReference type="STRING" id="1081109.A0A166P6T0"/>
<dbReference type="CDD" id="cd00519">
    <property type="entry name" value="Lipase_3"/>
    <property type="match status" value="1"/>
</dbReference>
<comment type="caution">
    <text evidence="6">The sequence shown here is derived from an EMBL/GenBank/DDBJ whole genome shotgun (WGS) entry which is preliminary data.</text>
</comment>
<dbReference type="Proteomes" id="UP000078544">
    <property type="component" value="Unassembled WGS sequence"/>
</dbReference>
<evidence type="ECO:0000313" key="6">
    <source>
        <dbReference type="EMBL" id="KZZ94750.1"/>
    </source>
</evidence>
<dbReference type="InterPro" id="IPR051299">
    <property type="entry name" value="AB_hydrolase_lip/est"/>
</dbReference>
<reference evidence="6 7" key="1">
    <citation type="journal article" date="2016" name="Genome Biol. Evol.">
        <title>Divergent and convergent evolution of fungal pathogenicity.</title>
        <authorList>
            <person name="Shang Y."/>
            <person name="Xiao G."/>
            <person name="Zheng P."/>
            <person name="Cen K."/>
            <person name="Zhan S."/>
            <person name="Wang C."/>
        </authorList>
    </citation>
    <scope>NUCLEOTIDE SEQUENCE [LARGE SCALE GENOMIC DNA]</scope>
    <source>
        <strain evidence="6 7">RCEF 2490</strain>
    </source>
</reference>
<proteinExistence type="predicted"/>
<feature type="region of interest" description="Disordered" evidence="3">
    <location>
        <begin position="283"/>
        <end position="304"/>
    </location>
</feature>
<dbReference type="PANTHER" id="PTHR46640:SF1">
    <property type="entry name" value="FUNGAL LIPASE-LIKE DOMAIN-CONTAINING PROTEIN-RELATED"/>
    <property type="match status" value="1"/>
</dbReference>
<feature type="region of interest" description="Disordered" evidence="3">
    <location>
        <begin position="154"/>
        <end position="186"/>
    </location>
</feature>
<feature type="compositionally biased region" description="Low complexity" evidence="3">
    <location>
        <begin position="283"/>
        <end position="301"/>
    </location>
</feature>
<gene>
    <name evidence="6" type="ORF">AAL_04861</name>
</gene>
<evidence type="ECO:0000256" key="4">
    <source>
        <dbReference type="SAM" id="SignalP"/>
    </source>
</evidence>
<organism evidence="6 7">
    <name type="scientific">Moelleriella libera RCEF 2490</name>
    <dbReference type="NCBI Taxonomy" id="1081109"/>
    <lineage>
        <taxon>Eukaryota</taxon>
        <taxon>Fungi</taxon>
        <taxon>Dikarya</taxon>
        <taxon>Ascomycota</taxon>
        <taxon>Pezizomycotina</taxon>
        <taxon>Sordariomycetes</taxon>
        <taxon>Hypocreomycetidae</taxon>
        <taxon>Hypocreales</taxon>
        <taxon>Clavicipitaceae</taxon>
        <taxon>Moelleriella</taxon>
    </lineage>
</organism>
<dbReference type="Pfam" id="PF01764">
    <property type="entry name" value="Lipase_3"/>
    <property type="match status" value="1"/>
</dbReference>
<keyword evidence="2" id="KW-0378">Hydrolase</keyword>
<evidence type="ECO:0000259" key="5">
    <source>
        <dbReference type="Pfam" id="PF01764"/>
    </source>
</evidence>
<dbReference type="InterPro" id="IPR002921">
    <property type="entry name" value="Fungal_lipase-type"/>
</dbReference>
<dbReference type="AlphaFoldDB" id="A0A166P6T0"/>
<protein>
    <submittedName>
        <fullName evidence="6">Triacylglycerol lipase FGL2</fullName>
    </submittedName>
</protein>
<dbReference type="Gene3D" id="3.40.50.1820">
    <property type="entry name" value="alpha/beta hydrolase"/>
    <property type="match status" value="1"/>
</dbReference>
<dbReference type="InterPro" id="IPR029058">
    <property type="entry name" value="AB_hydrolase_fold"/>
</dbReference>
<keyword evidence="1 4" id="KW-0732">Signal</keyword>
<evidence type="ECO:0000313" key="7">
    <source>
        <dbReference type="Proteomes" id="UP000078544"/>
    </source>
</evidence>
<dbReference type="EMBL" id="AZGY01000010">
    <property type="protein sequence ID" value="KZZ94750.1"/>
    <property type="molecule type" value="Genomic_DNA"/>
</dbReference>
<feature type="domain" description="Fungal lipase-type" evidence="5">
    <location>
        <begin position="130"/>
        <end position="324"/>
    </location>
</feature>
<evidence type="ECO:0000256" key="2">
    <source>
        <dbReference type="ARBA" id="ARBA00022801"/>
    </source>
</evidence>
<feature type="signal peptide" evidence="4">
    <location>
        <begin position="1"/>
        <end position="26"/>
    </location>
</feature>
<evidence type="ECO:0000256" key="1">
    <source>
        <dbReference type="ARBA" id="ARBA00022729"/>
    </source>
</evidence>
<dbReference type="OrthoDB" id="438440at2759"/>
<name>A0A166P6T0_9HYPO</name>
<dbReference type="GO" id="GO:0006629">
    <property type="term" value="P:lipid metabolic process"/>
    <property type="evidence" value="ECO:0007669"/>
    <property type="project" value="InterPro"/>
</dbReference>
<accession>A0A166P6T0</accession>
<evidence type="ECO:0000256" key="3">
    <source>
        <dbReference type="SAM" id="MobiDB-lite"/>
    </source>
</evidence>
<dbReference type="PANTHER" id="PTHR46640">
    <property type="entry name" value="TRIACYLGLYCEROL LIPASE, PUTATIVE (AFU_ORTHOLOGUE AFUA_6G06510)-RELATED"/>
    <property type="match status" value="1"/>
</dbReference>
<dbReference type="GO" id="GO:0016787">
    <property type="term" value="F:hydrolase activity"/>
    <property type="evidence" value="ECO:0007669"/>
    <property type="project" value="UniProtKB-KW"/>
</dbReference>
<feature type="chain" id="PRO_5007878143" evidence="4">
    <location>
        <begin position="27"/>
        <end position="442"/>
    </location>
</feature>
<keyword evidence="7" id="KW-1185">Reference proteome</keyword>
<dbReference type="SUPFAM" id="SSF53474">
    <property type="entry name" value="alpha/beta-Hydrolases"/>
    <property type="match status" value="1"/>
</dbReference>
<feature type="compositionally biased region" description="Pro residues" evidence="3">
    <location>
        <begin position="156"/>
        <end position="165"/>
    </location>
</feature>